<keyword evidence="1" id="KW-0472">Membrane</keyword>
<accession>A0A100XW32</accession>
<keyword evidence="3" id="KW-1185">Reference proteome</keyword>
<comment type="caution">
    <text evidence="2">The sequence shown here is derived from an EMBL/GenBank/DDBJ whole genome shotgun (WGS) entry which is preliminary data.</text>
</comment>
<dbReference type="OrthoDB" id="85889at2157"/>
<dbReference type="STRING" id="227598.APY94_10680"/>
<feature type="transmembrane region" description="Helical" evidence="1">
    <location>
        <begin position="76"/>
        <end position="94"/>
    </location>
</feature>
<evidence type="ECO:0000256" key="1">
    <source>
        <dbReference type="SAM" id="Phobius"/>
    </source>
</evidence>
<evidence type="ECO:0000313" key="2">
    <source>
        <dbReference type="EMBL" id="KUH32169.1"/>
    </source>
</evidence>
<organism evidence="2 3">
    <name type="scientific">Thermococcus celericrescens</name>
    <dbReference type="NCBI Taxonomy" id="227598"/>
    <lineage>
        <taxon>Archaea</taxon>
        <taxon>Methanobacteriati</taxon>
        <taxon>Methanobacteriota</taxon>
        <taxon>Thermococci</taxon>
        <taxon>Thermococcales</taxon>
        <taxon>Thermococcaceae</taxon>
        <taxon>Thermococcus</taxon>
    </lineage>
</organism>
<gene>
    <name evidence="2" type="ORF">APY94_10680</name>
</gene>
<evidence type="ECO:0000313" key="3">
    <source>
        <dbReference type="Proteomes" id="UP000053462"/>
    </source>
</evidence>
<dbReference type="RefSeq" id="WP_058939618.1">
    <property type="nucleotide sequence ID" value="NZ_LLYW01000038.1"/>
</dbReference>
<dbReference type="AlphaFoldDB" id="A0A100XW32"/>
<name>A0A100XW32_9EURY</name>
<proteinExistence type="predicted"/>
<keyword evidence="1" id="KW-1133">Transmembrane helix</keyword>
<keyword evidence="1" id="KW-0812">Transmembrane</keyword>
<feature type="transmembrane region" description="Helical" evidence="1">
    <location>
        <begin position="21"/>
        <end position="37"/>
    </location>
</feature>
<dbReference type="EMBL" id="LLYW01000038">
    <property type="protein sequence ID" value="KUH32169.1"/>
    <property type="molecule type" value="Genomic_DNA"/>
</dbReference>
<dbReference type="Proteomes" id="UP000053462">
    <property type="component" value="Unassembled WGS sequence"/>
</dbReference>
<sequence>MSFSWKYRAVPHEGPRFRIAEYLKALTAILLIAWLFKGPLRLEAYNDQLVYAIVALLFAFELLAVGKWFGVTVSGIVFALAKGFFWTSIFLFFGQWLGMSETLHDYAGTAFAYAVVLVIAGILLAKFDEKRLDIKVEGKAYEFEGADFGEVKLKGTGKAYPVKFGRKKVGWVVDGEVTVEADTPLGRVTKRLLSPVIVWTEEKIAGRKTSADPGFVLRVNDLVNPDRLYQKGKRDSVVDLGFIKAYEGEGFEYVKLPFIEIIETPGGEEVKIGPMRFREGNPEMPPEDMLTIRELRNGFQLTKVGERLKIQTDEYSIEVDGERVVYRSGSESLSLGETVSLRSGDVSVSVGRERAKIRIEDVVISARDGTVRIRTGGRMYTIENGDAYRLVVRKAKEIVEEQSAELIEGLGIDRTLLNRRVKELLDELTAYLG</sequence>
<feature type="transmembrane region" description="Helical" evidence="1">
    <location>
        <begin position="49"/>
        <end position="69"/>
    </location>
</feature>
<protein>
    <submittedName>
        <fullName evidence="2">Uncharacterized protein</fullName>
    </submittedName>
</protein>
<feature type="transmembrane region" description="Helical" evidence="1">
    <location>
        <begin position="106"/>
        <end position="125"/>
    </location>
</feature>
<reference evidence="2 3" key="1">
    <citation type="submission" date="2015-10" db="EMBL/GenBank/DDBJ databases">
        <title>Draft genome sequence of Thermococcus celericrescens strain DSM 17994.</title>
        <authorList>
            <person name="Hong S.-J."/>
            <person name="Park C.-E."/>
            <person name="Shin J.-H."/>
        </authorList>
    </citation>
    <scope>NUCLEOTIDE SEQUENCE [LARGE SCALE GENOMIC DNA]</scope>
    <source>
        <strain evidence="2 3">DSM 17994</strain>
    </source>
</reference>